<comment type="subcellular location">
    <subcellularLocation>
        <location evidence="1">Cell membrane</location>
        <topology evidence="1">Multi-pass membrane protein</topology>
    </subcellularLocation>
</comment>
<keyword evidence="8" id="KW-1185">Reference proteome</keyword>
<evidence type="ECO:0000313" key="7">
    <source>
        <dbReference type="EMBL" id="MBW4330765.1"/>
    </source>
</evidence>
<dbReference type="PANTHER" id="PTHR33545:SF5">
    <property type="entry name" value="UPF0750 MEMBRANE PROTEIN YITT"/>
    <property type="match status" value="1"/>
</dbReference>
<evidence type="ECO:0000256" key="1">
    <source>
        <dbReference type="ARBA" id="ARBA00004651"/>
    </source>
</evidence>
<dbReference type="RefSeq" id="WP_219237868.1">
    <property type="nucleotide sequence ID" value="NZ_JAHWZX010000005.1"/>
</dbReference>
<proteinExistence type="predicted"/>
<feature type="transmembrane region" description="Helical" evidence="6">
    <location>
        <begin position="128"/>
        <end position="155"/>
    </location>
</feature>
<keyword evidence="3 6" id="KW-0812">Transmembrane</keyword>
<feature type="transmembrane region" description="Helical" evidence="6">
    <location>
        <begin position="21"/>
        <end position="45"/>
    </location>
</feature>
<keyword evidence="5 6" id="KW-0472">Membrane</keyword>
<evidence type="ECO:0000256" key="3">
    <source>
        <dbReference type="ARBA" id="ARBA00022692"/>
    </source>
</evidence>
<dbReference type="EMBL" id="JAHWZX010000005">
    <property type="protein sequence ID" value="MBW4330765.1"/>
    <property type="molecule type" value="Genomic_DNA"/>
</dbReference>
<feature type="transmembrane region" description="Helical" evidence="6">
    <location>
        <begin position="167"/>
        <end position="196"/>
    </location>
</feature>
<dbReference type="PANTHER" id="PTHR33545">
    <property type="entry name" value="UPF0750 MEMBRANE PROTEIN YITT-RELATED"/>
    <property type="match status" value="1"/>
</dbReference>
<sequence>MPENKIVLGERPETEIMAHGILEDAMALTVGSLLIALGLATLHAAGLVTGGMAGLALLAGHYLPLPPGPLFALLNLPFVFVALRAMGLRFTVRTIIASALIAGLSLVIDHALTFNVHDRALVAMSAGALLGMGAIAVVRHGAGVGGIGVVTVWLGRTRGWNIGRTQLLIDCCILAVSALVLPPVNIAFSVLGAAAMGGVTGLWLRPGRYVGFSAF</sequence>
<evidence type="ECO:0000256" key="4">
    <source>
        <dbReference type="ARBA" id="ARBA00022989"/>
    </source>
</evidence>
<comment type="caution">
    <text evidence="7">The sequence shown here is derived from an EMBL/GenBank/DDBJ whole genome shotgun (WGS) entry which is preliminary data.</text>
</comment>
<feature type="transmembrane region" description="Helical" evidence="6">
    <location>
        <begin position="65"/>
        <end position="83"/>
    </location>
</feature>
<dbReference type="InterPro" id="IPR051461">
    <property type="entry name" value="UPF0750_membrane"/>
</dbReference>
<name>A0ABS6XMV0_9SPHN</name>
<reference evidence="7 8" key="1">
    <citation type="submission" date="2021-07" db="EMBL/GenBank/DDBJ databases">
        <title>Stakelama flava sp. nov., a novel endophytic bacterium isolated from branch of Kandelia candel.</title>
        <authorList>
            <person name="Tuo L."/>
        </authorList>
    </citation>
    <scope>NUCLEOTIDE SEQUENCE [LARGE SCALE GENOMIC DNA]</scope>
    <source>
        <strain evidence="7 8">CBK3Z-3</strain>
    </source>
</reference>
<evidence type="ECO:0000256" key="5">
    <source>
        <dbReference type="ARBA" id="ARBA00023136"/>
    </source>
</evidence>
<gene>
    <name evidence="7" type="ORF">KY084_07725</name>
</gene>
<dbReference type="Proteomes" id="UP001197214">
    <property type="component" value="Unassembled WGS sequence"/>
</dbReference>
<feature type="transmembrane region" description="Helical" evidence="6">
    <location>
        <begin position="90"/>
        <end position="108"/>
    </location>
</feature>
<accession>A0ABS6XMV0</accession>
<protein>
    <submittedName>
        <fullName evidence="7">YitT family protein</fullName>
    </submittedName>
</protein>
<keyword evidence="4 6" id="KW-1133">Transmembrane helix</keyword>
<evidence type="ECO:0000256" key="6">
    <source>
        <dbReference type="SAM" id="Phobius"/>
    </source>
</evidence>
<dbReference type="InterPro" id="IPR003740">
    <property type="entry name" value="YitT"/>
</dbReference>
<organism evidence="7 8">
    <name type="scientific">Stakelama flava</name>
    <dbReference type="NCBI Taxonomy" id="2860338"/>
    <lineage>
        <taxon>Bacteria</taxon>
        <taxon>Pseudomonadati</taxon>
        <taxon>Pseudomonadota</taxon>
        <taxon>Alphaproteobacteria</taxon>
        <taxon>Sphingomonadales</taxon>
        <taxon>Sphingomonadaceae</taxon>
        <taxon>Stakelama</taxon>
    </lineage>
</organism>
<evidence type="ECO:0000313" key="8">
    <source>
        <dbReference type="Proteomes" id="UP001197214"/>
    </source>
</evidence>
<evidence type="ECO:0000256" key="2">
    <source>
        <dbReference type="ARBA" id="ARBA00022475"/>
    </source>
</evidence>
<dbReference type="Pfam" id="PF02588">
    <property type="entry name" value="YitT_membrane"/>
    <property type="match status" value="1"/>
</dbReference>
<keyword evidence="2" id="KW-1003">Cell membrane</keyword>